<dbReference type="Proteomes" id="UP000017836">
    <property type="component" value="Unassembled WGS sequence"/>
</dbReference>
<feature type="domain" description="NB-ARC" evidence="1">
    <location>
        <begin position="33"/>
        <end position="78"/>
    </location>
</feature>
<keyword evidence="3" id="KW-1185">Reference proteome</keyword>
<organism evidence="2 3">
    <name type="scientific">Amborella trichopoda</name>
    <dbReference type="NCBI Taxonomy" id="13333"/>
    <lineage>
        <taxon>Eukaryota</taxon>
        <taxon>Viridiplantae</taxon>
        <taxon>Streptophyta</taxon>
        <taxon>Embryophyta</taxon>
        <taxon>Tracheophyta</taxon>
        <taxon>Spermatophyta</taxon>
        <taxon>Magnoliopsida</taxon>
        <taxon>Amborellales</taxon>
        <taxon>Amborellaceae</taxon>
        <taxon>Amborella</taxon>
    </lineage>
</organism>
<protein>
    <recommendedName>
        <fullName evidence="1">NB-ARC domain-containing protein</fullName>
    </recommendedName>
</protein>
<dbReference type="AlphaFoldDB" id="U5CT39"/>
<dbReference type="InterPro" id="IPR027417">
    <property type="entry name" value="P-loop_NTPase"/>
</dbReference>
<name>U5CT39_AMBTC</name>
<dbReference type="Pfam" id="PF00931">
    <property type="entry name" value="NB-ARC"/>
    <property type="match status" value="1"/>
</dbReference>
<reference evidence="3" key="1">
    <citation type="journal article" date="2013" name="Science">
        <title>The Amborella genome and the evolution of flowering plants.</title>
        <authorList>
            <consortium name="Amborella Genome Project"/>
        </authorList>
    </citation>
    <scope>NUCLEOTIDE SEQUENCE [LARGE SCALE GENOMIC DNA]</scope>
</reference>
<dbReference type="EMBL" id="KI392446">
    <property type="protein sequence ID" value="ERN16426.1"/>
    <property type="molecule type" value="Genomic_DNA"/>
</dbReference>
<proteinExistence type="predicted"/>
<dbReference type="SUPFAM" id="SSF52540">
    <property type="entry name" value="P-loop containing nucleoside triphosphate hydrolases"/>
    <property type="match status" value="1"/>
</dbReference>
<evidence type="ECO:0000259" key="1">
    <source>
        <dbReference type="Pfam" id="PF00931"/>
    </source>
</evidence>
<evidence type="ECO:0000313" key="2">
    <source>
        <dbReference type="EMBL" id="ERN16426.1"/>
    </source>
</evidence>
<dbReference type="Gramene" id="ERN16426">
    <property type="protein sequence ID" value="ERN16426"/>
    <property type="gene ID" value="AMTR_s00052p00159130"/>
</dbReference>
<sequence>MELERKTPLHVATHLVGLDSRVDVATHLVGLDSRVDDVMRHLEIDANDVQMIGIHRMGGIGKTTLAKEVFDSMAVVSSRTLESFQKQKELSNYRDNFLRNFLIK</sequence>
<dbReference type="Gene3D" id="3.40.50.300">
    <property type="entry name" value="P-loop containing nucleotide triphosphate hydrolases"/>
    <property type="match status" value="1"/>
</dbReference>
<dbReference type="HOGENOM" id="CLU_2253734_0_0_1"/>
<dbReference type="GO" id="GO:0043531">
    <property type="term" value="F:ADP binding"/>
    <property type="evidence" value="ECO:0007669"/>
    <property type="project" value="InterPro"/>
</dbReference>
<evidence type="ECO:0000313" key="3">
    <source>
        <dbReference type="Proteomes" id="UP000017836"/>
    </source>
</evidence>
<dbReference type="InterPro" id="IPR002182">
    <property type="entry name" value="NB-ARC"/>
</dbReference>
<accession>U5CT39</accession>
<gene>
    <name evidence="2" type="ORF">AMTR_s00052p00159130</name>
</gene>